<dbReference type="InterPro" id="IPR036396">
    <property type="entry name" value="Cyt_P450_sf"/>
</dbReference>
<keyword evidence="10" id="KW-0503">Monooxygenase</keyword>
<evidence type="ECO:0000256" key="8">
    <source>
        <dbReference type="ARBA" id="ARBA00023002"/>
    </source>
</evidence>
<gene>
    <name evidence="12" type="ORF">CONPUDRAFT_151520</name>
</gene>
<evidence type="ECO:0000256" key="5">
    <source>
        <dbReference type="ARBA" id="ARBA00022692"/>
    </source>
</evidence>
<keyword evidence="11" id="KW-0472">Membrane</keyword>
<comment type="subcellular location">
    <subcellularLocation>
        <location evidence="2">Membrane</location>
        <topology evidence="2">Single-pass membrane protein</topology>
    </subcellularLocation>
</comment>
<dbReference type="GO" id="GO:0016705">
    <property type="term" value="F:oxidoreductase activity, acting on paired donors, with incorporation or reduction of molecular oxygen"/>
    <property type="evidence" value="ECO:0007669"/>
    <property type="project" value="InterPro"/>
</dbReference>
<accession>A0A5M3N0S4</accession>
<dbReference type="PROSITE" id="PS00086">
    <property type="entry name" value="CYTOCHROME_P450"/>
    <property type="match status" value="1"/>
</dbReference>
<dbReference type="OrthoDB" id="2789670at2759"/>
<evidence type="ECO:0000256" key="4">
    <source>
        <dbReference type="ARBA" id="ARBA00022617"/>
    </source>
</evidence>
<evidence type="ECO:0000256" key="7">
    <source>
        <dbReference type="ARBA" id="ARBA00022989"/>
    </source>
</evidence>
<dbReference type="PANTHER" id="PTHR46300">
    <property type="entry name" value="P450, PUTATIVE (EUROFUNG)-RELATED-RELATED"/>
    <property type="match status" value="1"/>
</dbReference>
<keyword evidence="8" id="KW-0560">Oxidoreductase</keyword>
<sequence length="86" mass="9934">MVFLVPTLNDDTLMLIWGFGRRICPGRNFAVNSVWIAIARLLAQFIIDFEPEFVWQDVEVEWANATTSVLKDFPRRIVPRRVAKVG</sequence>
<proteinExistence type="inferred from homology"/>
<protein>
    <recommendedName>
        <fullName evidence="14">Cytochrome P450</fullName>
    </recommendedName>
</protein>
<reference evidence="13" key="1">
    <citation type="journal article" date="2012" name="Science">
        <title>The Paleozoic origin of enzymatic lignin decomposition reconstructed from 31 fungal genomes.</title>
        <authorList>
            <person name="Floudas D."/>
            <person name="Binder M."/>
            <person name="Riley R."/>
            <person name="Barry K."/>
            <person name="Blanchette R.A."/>
            <person name="Henrissat B."/>
            <person name="Martinez A.T."/>
            <person name="Otillar R."/>
            <person name="Spatafora J.W."/>
            <person name="Yadav J.S."/>
            <person name="Aerts A."/>
            <person name="Benoit I."/>
            <person name="Boyd A."/>
            <person name="Carlson A."/>
            <person name="Copeland A."/>
            <person name="Coutinho P.M."/>
            <person name="de Vries R.P."/>
            <person name="Ferreira P."/>
            <person name="Findley K."/>
            <person name="Foster B."/>
            <person name="Gaskell J."/>
            <person name="Glotzer D."/>
            <person name="Gorecki P."/>
            <person name="Heitman J."/>
            <person name="Hesse C."/>
            <person name="Hori C."/>
            <person name="Igarashi K."/>
            <person name="Jurgens J.A."/>
            <person name="Kallen N."/>
            <person name="Kersten P."/>
            <person name="Kohler A."/>
            <person name="Kuees U."/>
            <person name="Kumar T.K.A."/>
            <person name="Kuo A."/>
            <person name="LaButti K."/>
            <person name="Larrondo L.F."/>
            <person name="Lindquist E."/>
            <person name="Ling A."/>
            <person name="Lombard V."/>
            <person name="Lucas S."/>
            <person name="Lundell T."/>
            <person name="Martin R."/>
            <person name="McLaughlin D.J."/>
            <person name="Morgenstern I."/>
            <person name="Morin E."/>
            <person name="Murat C."/>
            <person name="Nagy L.G."/>
            <person name="Nolan M."/>
            <person name="Ohm R.A."/>
            <person name="Patyshakuliyeva A."/>
            <person name="Rokas A."/>
            <person name="Ruiz-Duenas F.J."/>
            <person name="Sabat G."/>
            <person name="Salamov A."/>
            <person name="Samejima M."/>
            <person name="Schmutz J."/>
            <person name="Slot J.C."/>
            <person name="St John F."/>
            <person name="Stenlid J."/>
            <person name="Sun H."/>
            <person name="Sun S."/>
            <person name="Syed K."/>
            <person name="Tsang A."/>
            <person name="Wiebenga A."/>
            <person name="Young D."/>
            <person name="Pisabarro A."/>
            <person name="Eastwood D.C."/>
            <person name="Martin F."/>
            <person name="Cullen D."/>
            <person name="Grigoriev I.V."/>
            <person name="Hibbett D.S."/>
        </authorList>
    </citation>
    <scope>NUCLEOTIDE SEQUENCE [LARGE SCALE GENOMIC DNA]</scope>
    <source>
        <strain evidence="13">RWD-64-598 SS2</strain>
    </source>
</reference>
<evidence type="ECO:0000313" key="12">
    <source>
        <dbReference type="EMBL" id="EIW84505.1"/>
    </source>
</evidence>
<organism evidence="12 13">
    <name type="scientific">Coniophora puteana (strain RWD-64-598)</name>
    <name type="common">Brown rot fungus</name>
    <dbReference type="NCBI Taxonomy" id="741705"/>
    <lineage>
        <taxon>Eukaryota</taxon>
        <taxon>Fungi</taxon>
        <taxon>Dikarya</taxon>
        <taxon>Basidiomycota</taxon>
        <taxon>Agaricomycotina</taxon>
        <taxon>Agaricomycetes</taxon>
        <taxon>Agaricomycetidae</taxon>
        <taxon>Boletales</taxon>
        <taxon>Coniophorineae</taxon>
        <taxon>Coniophoraceae</taxon>
        <taxon>Coniophora</taxon>
    </lineage>
</organism>
<dbReference type="Gene3D" id="1.10.630.10">
    <property type="entry name" value="Cytochrome P450"/>
    <property type="match status" value="1"/>
</dbReference>
<evidence type="ECO:0008006" key="14">
    <source>
        <dbReference type="Google" id="ProtNLM"/>
    </source>
</evidence>
<dbReference type="Proteomes" id="UP000053558">
    <property type="component" value="Unassembled WGS sequence"/>
</dbReference>
<dbReference type="EMBL" id="JH711575">
    <property type="protein sequence ID" value="EIW84505.1"/>
    <property type="molecule type" value="Genomic_DNA"/>
</dbReference>
<dbReference type="GO" id="GO:0004497">
    <property type="term" value="F:monooxygenase activity"/>
    <property type="evidence" value="ECO:0007669"/>
    <property type="project" value="UniProtKB-KW"/>
</dbReference>
<evidence type="ECO:0000256" key="3">
    <source>
        <dbReference type="ARBA" id="ARBA00010617"/>
    </source>
</evidence>
<keyword evidence="9" id="KW-0408">Iron</keyword>
<dbReference type="InterPro" id="IPR017972">
    <property type="entry name" value="Cyt_P450_CS"/>
</dbReference>
<evidence type="ECO:0000313" key="13">
    <source>
        <dbReference type="Proteomes" id="UP000053558"/>
    </source>
</evidence>
<keyword evidence="4" id="KW-0349">Heme</keyword>
<comment type="cofactor">
    <cofactor evidence="1">
        <name>heme</name>
        <dbReference type="ChEBI" id="CHEBI:30413"/>
    </cofactor>
</comment>
<dbReference type="SUPFAM" id="SSF48264">
    <property type="entry name" value="Cytochrome P450"/>
    <property type="match status" value="1"/>
</dbReference>
<dbReference type="GO" id="GO:0005506">
    <property type="term" value="F:iron ion binding"/>
    <property type="evidence" value="ECO:0007669"/>
    <property type="project" value="InterPro"/>
</dbReference>
<dbReference type="GO" id="GO:0020037">
    <property type="term" value="F:heme binding"/>
    <property type="evidence" value="ECO:0007669"/>
    <property type="project" value="InterPro"/>
</dbReference>
<dbReference type="GeneID" id="19202870"/>
<evidence type="ECO:0000256" key="10">
    <source>
        <dbReference type="ARBA" id="ARBA00023033"/>
    </source>
</evidence>
<keyword evidence="13" id="KW-1185">Reference proteome</keyword>
<dbReference type="KEGG" id="cput:CONPUDRAFT_151520"/>
<evidence type="ECO:0000256" key="11">
    <source>
        <dbReference type="ARBA" id="ARBA00023136"/>
    </source>
</evidence>
<name>A0A5M3N0S4_CONPW</name>
<dbReference type="AlphaFoldDB" id="A0A5M3N0S4"/>
<evidence type="ECO:0000256" key="9">
    <source>
        <dbReference type="ARBA" id="ARBA00023004"/>
    </source>
</evidence>
<dbReference type="GO" id="GO:0016020">
    <property type="term" value="C:membrane"/>
    <property type="evidence" value="ECO:0007669"/>
    <property type="project" value="UniProtKB-SubCell"/>
</dbReference>
<keyword evidence="5" id="KW-0812">Transmembrane</keyword>
<evidence type="ECO:0000256" key="1">
    <source>
        <dbReference type="ARBA" id="ARBA00001971"/>
    </source>
</evidence>
<dbReference type="RefSeq" id="XP_007766186.1">
    <property type="nucleotide sequence ID" value="XM_007767996.1"/>
</dbReference>
<evidence type="ECO:0000256" key="2">
    <source>
        <dbReference type="ARBA" id="ARBA00004167"/>
    </source>
</evidence>
<comment type="caution">
    <text evidence="12">The sequence shown here is derived from an EMBL/GenBank/DDBJ whole genome shotgun (WGS) entry which is preliminary data.</text>
</comment>
<comment type="similarity">
    <text evidence="3">Belongs to the cytochrome P450 family.</text>
</comment>
<dbReference type="PANTHER" id="PTHR46300:SF2">
    <property type="entry name" value="CYTOCHROME P450 MONOOXYGENASE ALNH-RELATED"/>
    <property type="match status" value="1"/>
</dbReference>
<keyword evidence="6" id="KW-0479">Metal-binding</keyword>
<dbReference type="InterPro" id="IPR050364">
    <property type="entry name" value="Cytochrome_P450_fung"/>
</dbReference>
<keyword evidence="7" id="KW-1133">Transmembrane helix</keyword>
<evidence type="ECO:0000256" key="6">
    <source>
        <dbReference type="ARBA" id="ARBA00022723"/>
    </source>
</evidence>